<gene>
    <name evidence="1" type="ORF">A3A27_02435</name>
</gene>
<dbReference type="Proteomes" id="UP000177287">
    <property type="component" value="Unassembled WGS sequence"/>
</dbReference>
<organism evidence="1 2">
    <name type="scientific">Candidatus Wildermuthbacteria bacterium RIFCSPLOWO2_01_FULL_47_18</name>
    <dbReference type="NCBI Taxonomy" id="1802460"/>
    <lineage>
        <taxon>Bacteria</taxon>
        <taxon>Candidatus Wildermuthiibacteriota</taxon>
    </lineage>
</organism>
<reference evidence="1 2" key="1">
    <citation type="journal article" date="2016" name="Nat. Commun.">
        <title>Thousands of microbial genomes shed light on interconnected biogeochemical processes in an aquifer system.</title>
        <authorList>
            <person name="Anantharaman K."/>
            <person name="Brown C.T."/>
            <person name="Hug L.A."/>
            <person name="Sharon I."/>
            <person name="Castelle C.J."/>
            <person name="Probst A.J."/>
            <person name="Thomas B.C."/>
            <person name="Singh A."/>
            <person name="Wilkins M.J."/>
            <person name="Karaoz U."/>
            <person name="Brodie E.L."/>
            <person name="Williams K.H."/>
            <person name="Hubbard S.S."/>
            <person name="Banfield J.F."/>
        </authorList>
    </citation>
    <scope>NUCLEOTIDE SEQUENCE [LARGE SCALE GENOMIC DNA]</scope>
</reference>
<comment type="caution">
    <text evidence="1">The sequence shown here is derived from an EMBL/GenBank/DDBJ whole genome shotgun (WGS) entry which is preliminary data.</text>
</comment>
<evidence type="ECO:0000313" key="1">
    <source>
        <dbReference type="EMBL" id="OHA72701.1"/>
    </source>
</evidence>
<dbReference type="AlphaFoldDB" id="A0A1G2RKZ1"/>
<evidence type="ECO:0008006" key="3">
    <source>
        <dbReference type="Google" id="ProtNLM"/>
    </source>
</evidence>
<evidence type="ECO:0000313" key="2">
    <source>
        <dbReference type="Proteomes" id="UP000177287"/>
    </source>
</evidence>
<name>A0A1G2RKZ1_9BACT</name>
<dbReference type="EMBL" id="MHUF01000014">
    <property type="protein sequence ID" value="OHA72701.1"/>
    <property type="molecule type" value="Genomic_DNA"/>
</dbReference>
<accession>A0A1G2RKZ1</accession>
<sequence length="85" mass="9936">MKDRDRYFRTTSLTLATFLYVKDQQIAGIDCVSDSTKKSFAFVLSDRLAELVDKYKFGERNDADLLVPVHKYEQARNELLDRLNE</sequence>
<proteinExistence type="predicted"/>
<protein>
    <recommendedName>
        <fullName evidence="3">DUF5659 domain-containing protein</fullName>
    </recommendedName>
</protein>